<protein>
    <submittedName>
        <fullName evidence="7">Uncharacterized protein</fullName>
    </submittedName>
</protein>
<dbReference type="Pfam" id="PF23489">
    <property type="entry name" value="V-ATPase_su_f"/>
    <property type="match status" value="1"/>
</dbReference>
<proteinExistence type="inferred from homology"/>
<dbReference type="Proteomes" id="UP000007875">
    <property type="component" value="Unassembled WGS sequence"/>
</dbReference>
<dbReference type="HOGENOM" id="CLU_140554_2_1_1"/>
<comment type="similarity">
    <text evidence="2">Belongs to the RNase K family.</text>
</comment>
<dbReference type="Ensembl" id="ENSCSAVT00000001836.1">
    <property type="protein sequence ID" value="ENSCSAVP00000001805.1"/>
    <property type="gene ID" value="ENSCSAVG00000001046.1"/>
</dbReference>
<name>H2Y907_CIOSA</name>
<reference evidence="7" key="2">
    <citation type="submission" date="2025-08" db="UniProtKB">
        <authorList>
            <consortium name="Ensembl"/>
        </authorList>
    </citation>
    <scope>IDENTIFICATION</scope>
</reference>
<dbReference type="InParanoid" id="H2Y907"/>
<dbReference type="FunCoup" id="H2Y907">
    <property type="interactions" value="12"/>
</dbReference>
<evidence type="ECO:0000256" key="4">
    <source>
        <dbReference type="ARBA" id="ARBA00022989"/>
    </source>
</evidence>
<dbReference type="eggNOG" id="ENOG502S351">
    <property type="taxonomic scope" value="Eukaryota"/>
</dbReference>
<evidence type="ECO:0000256" key="2">
    <source>
        <dbReference type="ARBA" id="ARBA00008458"/>
    </source>
</evidence>
<keyword evidence="3 6" id="KW-0812">Transmembrane</keyword>
<dbReference type="STRING" id="51511.ENSCSAVP00000001805"/>
<keyword evidence="5 6" id="KW-0472">Membrane</keyword>
<dbReference type="GO" id="GO:0016020">
    <property type="term" value="C:membrane"/>
    <property type="evidence" value="ECO:0007669"/>
    <property type="project" value="UniProtKB-SubCell"/>
</dbReference>
<dbReference type="AlphaFoldDB" id="H2Y907"/>
<evidence type="ECO:0000313" key="8">
    <source>
        <dbReference type="Proteomes" id="UP000007875"/>
    </source>
</evidence>
<dbReference type="InterPro" id="IPR056552">
    <property type="entry name" value="Ribonucl_Kappa"/>
</dbReference>
<dbReference type="PANTHER" id="PTHR31733">
    <property type="entry name" value="RIBONUCLEASE KAPPA"/>
    <property type="match status" value="1"/>
</dbReference>
<dbReference type="GO" id="GO:0004521">
    <property type="term" value="F:RNA endonuclease activity"/>
    <property type="evidence" value="ECO:0007669"/>
    <property type="project" value="InterPro"/>
</dbReference>
<dbReference type="GeneTree" id="ENSGT00940000171373"/>
<organism evidence="7 8">
    <name type="scientific">Ciona savignyi</name>
    <name type="common">Pacific transparent sea squirt</name>
    <dbReference type="NCBI Taxonomy" id="51511"/>
    <lineage>
        <taxon>Eukaryota</taxon>
        <taxon>Metazoa</taxon>
        <taxon>Chordata</taxon>
        <taxon>Tunicata</taxon>
        <taxon>Ascidiacea</taxon>
        <taxon>Phlebobranchia</taxon>
        <taxon>Cionidae</taxon>
        <taxon>Ciona</taxon>
    </lineage>
</organism>
<evidence type="ECO:0000256" key="5">
    <source>
        <dbReference type="ARBA" id="ARBA00023136"/>
    </source>
</evidence>
<evidence type="ECO:0000256" key="3">
    <source>
        <dbReference type="ARBA" id="ARBA00022692"/>
    </source>
</evidence>
<dbReference type="InterPro" id="IPR026770">
    <property type="entry name" value="RNase_K"/>
</dbReference>
<feature type="transmembrane region" description="Helical" evidence="6">
    <location>
        <begin position="70"/>
        <end position="89"/>
    </location>
</feature>
<comment type="subcellular location">
    <subcellularLocation>
        <location evidence="1">Membrane</location>
        <topology evidence="1">Multi-pass membrane protein</topology>
    </subcellularLocation>
</comment>
<reference evidence="8" key="1">
    <citation type="submission" date="2003-08" db="EMBL/GenBank/DDBJ databases">
        <authorList>
            <person name="Birren B."/>
            <person name="Nusbaum C."/>
            <person name="Abebe A."/>
            <person name="Abouelleil A."/>
            <person name="Adekoya E."/>
            <person name="Ait-zahra M."/>
            <person name="Allen N."/>
            <person name="Allen T."/>
            <person name="An P."/>
            <person name="Anderson M."/>
            <person name="Anderson S."/>
            <person name="Arachchi H."/>
            <person name="Armbruster J."/>
            <person name="Bachantsang P."/>
            <person name="Baldwin J."/>
            <person name="Barry A."/>
            <person name="Bayul T."/>
            <person name="Blitshsteyn B."/>
            <person name="Bloom T."/>
            <person name="Blye J."/>
            <person name="Boguslavskiy L."/>
            <person name="Borowsky M."/>
            <person name="Boukhgalter B."/>
            <person name="Brunache A."/>
            <person name="Butler J."/>
            <person name="Calixte N."/>
            <person name="Calvo S."/>
            <person name="Camarata J."/>
            <person name="Campo K."/>
            <person name="Chang J."/>
            <person name="Cheshatsang Y."/>
            <person name="Citroen M."/>
            <person name="Collymore A."/>
            <person name="Considine T."/>
            <person name="Cook A."/>
            <person name="Cooke P."/>
            <person name="Corum B."/>
            <person name="Cuomo C."/>
            <person name="David R."/>
            <person name="Dawoe T."/>
            <person name="Degray S."/>
            <person name="Dodge S."/>
            <person name="Dooley K."/>
            <person name="Dorje P."/>
            <person name="Dorjee K."/>
            <person name="Dorris L."/>
            <person name="Duffey N."/>
            <person name="Dupes A."/>
            <person name="Elkins T."/>
            <person name="Engels R."/>
            <person name="Erickson J."/>
            <person name="Farina A."/>
            <person name="Faro S."/>
            <person name="Ferreira P."/>
            <person name="Fischer H."/>
            <person name="Fitzgerald M."/>
            <person name="Foley K."/>
            <person name="Gage D."/>
            <person name="Galagan J."/>
            <person name="Gearin G."/>
            <person name="Gnerre S."/>
            <person name="Gnirke A."/>
            <person name="Goyette A."/>
            <person name="Graham J."/>
            <person name="Grandbois E."/>
            <person name="Gyaltsen K."/>
            <person name="Hafez N."/>
            <person name="Hagopian D."/>
            <person name="Hagos B."/>
            <person name="Hall J."/>
            <person name="Hatcher B."/>
            <person name="Heller A."/>
            <person name="Higgins H."/>
            <person name="Honan T."/>
            <person name="Horn A."/>
            <person name="Houde N."/>
            <person name="Hughes L."/>
            <person name="Hulme W."/>
            <person name="Husby E."/>
            <person name="Iliev I."/>
            <person name="Jaffe D."/>
            <person name="Jones C."/>
            <person name="Kamal M."/>
            <person name="Kamat A."/>
            <person name="Kamvysselis M."/>
            <person name="Karlsson E."/>
            <person name="Kells C."/>
            <person name="Kieu A."/>
            <person name="Kisner P."/>
            <person name="Kodira C."/>
            <person name="Kulbokas E."/>
            <person name="Labutti K."/>
            <person name="Lama D."/>
            <person name="Landers T."/>
            <person name="Leger J."/>
            <person name="Levine S."/>
            <person name="Lewis D."/>
            <person name="Lewis T."/>
            <person name="Lindblad-toh K."/>
            <person name="Liu X."/>
            <person name="Lokyitsang T."/>
            <person name="Lokyitsang Y."/>
            <person name="Lucien O."/>
            <person name="Lui A."/>
            <person name="Ma L.J."/>
            <person name="Mabbitt R."/>
            <person name="Macdonald J."/>
            <person name="Maclean C."/>
            <person name="Major J."/>
            <person name="Manning J."/>
            <person name="Marabella R."/>
            <person name="Maru K."/>
            <person name="Matthews C."/>
            <person name="Mauceli E."/>
            <person name="Mccarthy M."/>
            <person name="Mcdonough S."/>
            <person name="Mcghee T."/>
            <person name="Meldrim J."/>
            <person name="Meneus L."/>
            <person name="Mesirov J."/>
            <person name="Mihalev A."/>
            <person name="Mihova T."/>
            <person name="Mikkelsen T."/>
            <person name="Mlenga V."/>
            <person name="Moru K."/>
            <person name="Mozes J."/>
            <person name="Mulrain L."/>
            <person name="Munson G."/>
            <person name="Naylor J."/>
            <person name="Newes C."/>
            <person name="Nguyen C."/>
            <person name="Nguyen N."/>
            <person name="Nguyen T."/>
            <person name="Nicol R."/>
            <person name="Nielsen C."/>
            <person name="Nizzari M."/>
            <person name="Norbu C."/>
            <person name="Norbu N."/>
            <person name="O'donnell P."/>
            <person name="Okoawo O."/>
            <person name="O'leary S."/>
            <person name="Omotosho B."/>
            <person name="O'neill K."/>
            <person name="Osman S."/>
            <person name="Parker S."/>
            <person name="Perrin D."/>
            <person name="Phunkhang P."/>
            <person name="Piqani B."/>
            <person name="Purcell S."/>
            <person name="Rachupka T."/>
            <person name="Ramasamy U."/>
            <person name="Rameau R."/>
            <person name="Ray V."/>
            <person name="Raymond C."/>
            <person name="Retta R."/>
            <person name="Richardson S."/>
            <person name="Rise C."/>
            <person name="Rodriguez J."/>
            <person name="Rogers J."/>
            <person name="Rogov P."/>
            <person name="Rutman M."/>
            <person name="Schupbach R."/>
            <person name="Seaman C."/>
            <person name="Settipalli S."/>
            <person name="Sharpe T."/>
            <person name="Sheridan J."/>
            <person name="Sherpa N."/>
            <person name="Shi J."/>
            <person name="Smirnov S."/>
            <person name="Smith C."/>
            <person name="Sougnez C."/>
            <person name="Spencer B."/>
            <person name="Stalker J."/>
            <person name="Stange-thomann N."/>
            <person name="Stavropoulos S."/>
            <person name="Stetson K."/>
            <person name="Stone C."/>
            <person name="Stone S."/>
            <person name="Stubbs M."/>
            <person name="Talamas J."/>
            <person name="Tchuinga P."/>
            <person name="Tenzing P."/>
            <person name="Tesfaye S."/>
            <person name="Theodore J."/>
            <person name="Thoulutsang Y."/>
            <person name="Topham K."/>
            <person name="Towey S."/>
            <person name="Tsamla T."/>
            <person name="Tsomo N."/>
            <person name="Vallee D."/>
            <person name="Vassiliev H."/>
            <person name="Venkataraman V."/>
            <person name="Vinson J."/>
            <person name="Vo A."/>
            <person name="Wade C."/>
            <person name="Wang S."/>
            <person name="Wangchuk T."/>
            <person name="Wangdi T."/>
            <person name="Whittaker C."/>
            <person name="Wilkinson J."/>
            <person name="Wu Y."/>
            <person name="Wyman D."/>
            <person name="Yadav S."/>
            <person name="Yang S."/>
            <person name="Yang X."/>
            <person name="Yeager S."/>
            <person name="Yee E."/>
            <person name="Young G."/>
            <person name="Zainoun J."/>
            <person name="Zembeck L."/>
            <person name="Zimmer A."/>
            <person name="Zody M."/>
            <person name="Lander E."/>
        </authorList>
    </citation>
    <scope>NUCLEOTIDE SEQUENCE [LARGE SCALE GENOMIC DNA]</scope>
</reference>
<evidence type="ECO:0000256" key="1">
    <source>
        <dbReference type="ARBA" id="ARBA00004141"/>
    </source>
</evidence>
<reference evidence="7" key="3">
    <citation type="submission" date="2025-09" db="UniProtKB">
        <authorList>
            <consortium name="Ensembl"/>
        </authorList>
    </citation>
    <scope>IDENTIFICATION</scope>
</reference>
<dbReference type="OMA" id="SNNCFIA"/>
<evidence type="ECO:0000256" key="6">
    <source>
        <dbReference type="SAM" id="Phobius"/>
    </source>
</evidence>
<keyword evidence="8" id="KW-1185">Reference proteome</keyword>
<evidence type="ECO:0000313" key="7">
    <source>
        <dbReference type="Ensembl" id="ENSCSAVP00000001805.1"/>
    </source>
</evidence>
<feature type="transmembrane region" description="Helical" evidence="6">
    <location>
        <begin position="12"/>
        <end position="31"/>
    </location>
</feature>
<accession>H2Y907</accession>
<keyword evidence="4 6" id="KW-1133">Transmembrane helix</keyword>
<sequence>MLKLIGPKCSSCCMITSIWGIIMMICLGAAYKLKSPALYADIPLDFKNADAVANQATVYAAYDSSAENCFIAAGLYAGVLFFSLWQIRVNKSRQTYTVR</sequence>